<proteinExistence type="predicted"/>
<sequence length="257" mass="29033">MSRFYELTCGDTEGRWRATYRARRRWSLPGLENCPGCRATWSGGLAYPAVDLSELKEARELEKHRPEPFEEFSRLRELVRPYCPTGVLLEPGTAFGPLEGSARGKWGPFTLDMETLLVREDALQVLSELELRGIVPVWPHFRRPPSPRVAELQLLPRGRLHPDCLPPERSDPCAVCGRDDWHLPTHRWLDPASLPDDLDVFRLEDAPTLIVVSERFADALNRLEPSDVALAPLGTSRPPGVQPLERLPGNAAIIIRR</sequence>
<gene>
    <name evidence="1" type="ORF">JY651_18390</name>
</gene>
<keyword evidence="2" id="KW-1185">Reference proteome</keyword>
<evidence type="ECO:0000313" key="2">
    <source>
        <dbReference type="Proteomes" id="UP000662747"/>
    </source>
</evidence>
<reference evidence="1 2" key="1">
    <citation type="submission" date="2021-02" db="EMBL/GenBank/DDBJ databases">
        <title>De Novo genome assembly of isolated myxobacteria.</title>
        <authorList>
            <person name="Stevens D.C."/>
        </authorList>
    </citation>
    <scope>NUCLEOTIDE SEQUENCE [LARGE SCALE GENOMIC DNA]</scope>
    <source>
        <strain evidence="2">SCPEA02</strain>
    </source>
</reference>
<evidence type="ECO:0000313" key="1">
    <source>
        <dbReference type="EMBL" id="QSQ26769.1"/>
    </source>
</evidence>
<dbReference type="Pfam" id="PF09535">
    <property type="entry name" value="Gmx_para_CXXCG"/>
    <property type="match status" value="1"/>
</dbReference>
<dbReference type="InterPro" id="IPR011750">
    <property type="entry name" value="Gmx_para_CXXCG"/>
</dbReference>
<dbReference type="NCBIfam" id="TIGR02264">
    <property type="entry name" value="gmx_para_CXXCG"/>
    <property type="match status" value="1"/>
</dbReference>
<dbReference type="EMBL" id="CP071090">
    <property type="protein sequence ID" value="QSQ26769.1"/>
    <property type="molecule type" value="Genomic_DNA"/>
</dbReference>
<dbReference type="RefSeq" id="WP_206728311.1">
    <property type="nucleotide sequence ID" value="NZ_CP071090.1"/>
</dbReference>
<accession>A0ABX7P8D3</accession>
<protein>
    <submittedName>
        <fullName evidence="1">Uncharacterized protein</fullName>
    </submittedName>
</protein>
<name>A0ABX7P8D3_9BACT</name>
<dbReference type="Proteomes" id="UP000662747">
    <property type="component" value="Chromosome"/>
</dbReference>
<organism evidence="1 2">
    <name type="scientific">Pyxidicoccus parkwayensis</name>
    <dbReference type="NCBI Taxonomy" id="2813578"/>
    <lineage>
        <taxon>Bacteria</taxon>
        <taxon>Pseudomonadati</taxon>
        <taxon>Myxococcota</taxon>
        <taxon>Myxococcia</taxon>
        <taxon>Myxococcales</taxon>
        <taxon>Cystobacterineae</taxon>
        <taxon>Myxococcaceae</taxon>
        <taxon>Pyxidicoccus</taxon>
    </lineage>
</organism>